<proteinExistence type="predicted"/>
<dbReference type="InterPro" id="IPR036457">
    <property type="entry name" value="PPM-type-like_dom_sf"/>
</dbReference>
<organism evidence="3 4">
    <name type="scientific">Nocardiopsis sinuspersici</name>
    <dbReference type="NCBI Taxonomy" id="501010"/>
    <lineage>
        <taxon>Bacteria</taxon>
        <taxon>Bacillati</taxon>
        <taxon>Actinomycetota</taxon>
        <taxon>Actinomycetes</taxon>
        <taxon>Streptosporangiales</taxon>
        <taxon>Nocardiopsidaceae</taxon>
        <taxon>Nocardiopsis</taxon>
    </lineage>
</organism>
<sequence>MLGDLLGASHTMAMEDVPGHVADQAARAGLHGVLIYAVDVRQEVLVLLTGRGPDAGQDPGGKRTPLRIDGTLAGRAFQTERILRASTKEDDRYHWWVPVLDGTERMGLLWVETDADDAQTRERMWHLASLVALLVVSKRVHSDSYARLVRVQEMSVAAEMQWNLMPPRTYTNEHVTIDAALEPAYQVNGDAFDYAVAGRNVHVSIFDAMGHDTAAGLTANLAVAACRNHRRQGGDLAEVAAGVEHTLLTEFGQKYYDASTDDGFFAQTRYVTAVLSDLDTRTGMLTWTNHGHLPPVIIREGRWVSTLECEPSHPLGSDLGLPVTTCSEQLQPDDRVILYTDGITEARSADGREFGLERFLEFILRQHASSLPVPETLRRLIHSVMDYHGGRLQDDATVLLLQWHGP</sequence>
<dbReference type="PANTHER" id="PTHR43156:SF2">
    <property type="entry name" value="STAGE II SPORULATION PROTEIN E"/>
    <property type="match status" value="1"/>
</dbReference>
<feature type="domain" description="PPM-type phosphatase" evidence="2">
    <location>
        <begin position="172"/>
        <end position="403"/>
    </location>
</feature>
<protein>
    <submittedName>
        <fullName evidence="3">Stage II sporulation protein E</fullName>
    </submittedName>
</protein>
<dbReference type="PANTHER" id="PTHR43156">
    <property type="entry name" value="STAGE II SPORULATION PROTEIN E-RELATED"/>
    <property type="match status" value="1"/>
</dbReference>
<gene>
    <name evidence="3" type="ORF">NOSIN_07525</name>
</gene>
<dbReference type="Gene3D" id="3.60.40.10">
    <property type="entry name" value="PPM-type phosphatase domain"/>
    <property type="match status" value="1"/>
</dbReference>
<dbReference type="InterPro" id="IPR001932">
    <property type="entry name" value="PPM-type_phosphatase-like_dom"/>
</dbReference>
<dbReference type="SUPFAM" id="SSF81606">
    <property type="entry name" value="PP2C-like"/>
    <property type="match status" value="1"/>
</dbReference>
<keyword evidence="1" id="KW-0378">Hydrolase</keyword>
<evidence type="ECO:0000259" key="2">
    <source>
        <dbReference type="SMART" id="SM00331"/>
    </source>
</evidence>
<dbReference type="Proteomes" id="UP000189004">
    <property type="component" value="Unassembled WGS sequence"/>
</dbReference>
<dbReference type="InterPro" id="IPR052016">
    <property type="entry name" value="Bact_Sigma-Reg"/>
</dbReference>
<reference evidence="4" key="1">
    <citation type="submission" date="2016-08" db="EMBL/GenBank/DDBJ databases">
        <authorList>
            <person name="Tokovenko B."/>
            <person name="Kalinowski J."/>
        </authorList>
    </citation>
    <scope>NUCLEOTIDE SEQUENCE [LARGE SCALE GENOMIC DNA]</scope>
    <source>
        <strain evidence="4">UTMC102</strain>
    </source>
</reference>
<dbReference type="SMART" id="SM00331">
    <property type="entry name" value="PP2C_SIG"/>
    <property type="match status" value="1"/>
</dbReference>
<dbReference type="OrthoDB" id="4935951at2"/>
<dbReference type="STRING" id="501010.NOSIN_07525"/>
<dbReference type="EMBL" id="MCOK01000001">
    <property type="protein sequence ID" value="OOC57068.1"/>
    <property type="molecule type" value="Genomic_DNA"/>
</dbReference>
<accession>A0A1V3C8U3</accession>
<evidence type="ECO:0000256" key="1">
    <source>
        <dbReference type="ARBA" id="ARBA00022801"/>
    </source>
</evidence>
<dbReference type="GO" id="GO:0016791">
    <property type="term" value="F:phosphatase activity"/>
    <property type="evidence" value="ECO:0007669"/>
    <property type="project" value="TreeGrafter"/>
</dbReference>
<name>A0A1V3C8U3_9ACTN</name>
<evidence type="ECO:0000313" key="3">
    <source>
        <dbReference type="EMBL" id="OOC57068.1"/>
    </source>
</evidence>
<keyword evidence="4" id="KW-1185">Reference proteome</keyword>
<evidence type="ECO:0000313" key="4">
    <source>
        <dbReference type="Proteomes" id="UP000189004"/>
    </source>
</evidence>
<comment type="caution">
    <text evidence="3">The sequence shown here is derived from an EMBL/GenBank/DDBJ whole genome shotgun (WGS) entry which is preliminary data.</text>
</comment>
<dbReference type="Pfam" id="PF07228">
    <property type="entry name" value="SpoIIE"/>
    <property type="match status" value="1"/>
</dbReference>
<dbReference type="AlphaFoldDB" id="A0A1V3C8U3"/>